<dbReference type="SUPFAM" id="SSF69318">
    <property type="entry name" value="Integrin alpha N-terminal domain"/>
    <property type="match status" value="2"/>
</dbReference>
<reference evidence="7" key="1">
    <citation type="submission" date="2021-02" db="EMBL/GenBank/DDBJ databases">
        <title>Metagenome analyses of Stigonema ocellatum DSM 106950, Chlorogloea purpurea SAG 13.99 and Gomphosphaeria aponina DSM 107014.</title>
        <authorList>
            <person name="Marter P."/>
            <person name="Huang S."/>
        </authorList>
    </citation>
    <scope>NUCLEOTIDE SEQUENCE</scope>
    <source>
        <strain evidence="7">JP213</strain>
    </source>
</reference>
<evidence type="ECO:0000313" key="7">
    <source>
        <dbReference type="EMBL" id="MBR8827718.1"/>
    </source>
</evidence>
<dbReference type="Pfam" id="PF00353">
    <property type="entry name" value="HemolysinCabind"/>
    <property type="match status" value="3"/>
</dbReference>
<dbReference type="InterPro" id="IPR038081">
    <property type="entry name" value="CalX-like_sf"/>
</dbReference>
<dbReference type="PANTHER" id="PTHR23221:SF7">
    <property type="entry name" value="PHOSPHATIDYLINOSITOL-GLYCAN-SPECIFIC PHOSPHOLIPASE D"/>
    <property type="match status" value="1"/>
</dbReference>
<evidence type="ECO:0000256" key="4">
    <source>
        <dbReference type="ARBA" id="ARBA00022837"/>
    </source>
</evidence>
<dbReference type="InterPro" id="IPR028994">
    <property type="entry name" value="Integrin_alpha_N"/>
</dbReference>
<dbReference type="GO" id="GO:0016787">
    <property type="term" value="F:hydrolase activity"/>
    <property type="evidence" value="ECO:0007669"/>
    <property type="project" value="UniProtKB-KW"/>
</dbReference>
<dbReference type="PANTHER" id="PTHR23221">
    <property type="entry name" value="GLYCOSYLPHOSPHATIDYLINOSITOL PHOSPHOLIPASE D"/>
    <property type="match status" value="1"/>
</dbReference>
<evidence type="ECO:0000313" key="8">
    <source>
        <dbReference type="Proteomes" id="UP000767446"/>
    </source>
</evidence>
<dbReference type="InterPro" id="IPR011049">
    <property type="entry name" value="Serralysin-like_metalloprot_C"/>
</dbReference>
<keyword evidence="4" id="KW-0106">Calcium</keyword>
<name>A0A941GV20_9CHRO</name>
<organism evidence="7 8">
    <name type="scientific">Gomphosphaeria aponina SAG 52.96 = DSM 107014</name>
    <dbReference type="NCBI Taxonomy" id="1521640"/>
    <lineage>
        <taxon>Bacteria</taxon>
        <taxon>Bacillati</taxon>
        <taxon>Cyanobacteriota</taxon>
        <taxon>Cyanophyceae</taxon>
        <taxon>Oscillatoriophycideae</taxon>
        <taxon>Chroococcales</taxon>
        <taxon>Gomphosphaeriaceae</taxon>
        <taxon>Gomphosphaeria</taxon>
    </lineage>
</organism>
<dbReference type="PRINTS" id="PR00313">
    <property type="entry name" value="CABNDNGRPT"/>
</dbReference>
<comment type="caution">
    <text evidence="7">The sequence shown here is derived from an EMBL/GenBank/DDBJ whole genome shotgun (WGS) entry which is preliminary data.</text>
</comment>
<feature type="domain" description="Calx-beta" evidence="6">
    <location>
        <begin position="512"/>
        <end position="600"/>
    </location>
</feature>
<sequence length="922" mass="94964">MNKWVEQKEAEKPIASSFEPVVELSELDGTNGFKINGEAAGDNSGVSVRSAGDINGDNIDDIVVGAWGADPNGSRSGKSYIVFGKDGDFPSEVELADLDGTNGFKINGEAAFDQSGVSVRSAGDINGDNIDDVIIGAWYADPNESNSGKSYIVFGQDGDFPSELKLADLDGTNGFKINGEAAGDLSGQSVSNAGDINGDTIDDVIIGALLADPNGSNSGRSYIVFGKDGEFPSEVELADLDGTNGLKINGEAVGDQSGIAVSNAGDINGDTIDDVIIGARLADPNGSYSGKSYIVFGQDGDFPSELKLADLDGTNGFKINGEAAGDWSGWLVSNAGDINGDNIDDVIIGARYADPNGSNSGRSYIVFGKDGDFPSELELADLDGTNGFKINGEAAGDESGLSVSNAGDINGDNIDDIVIGALGADPNGGDSGRSYVVFGTEGEWEGELNLEELDGTNGFKINGEAAGDRSGLSVSNAGDINGDNIDDIVVGALFADPNGGDSGKSYVIFGKADIEIIPKEQKVVEGLNNQAVVEVTVTKVTEKFTVDYRTEEDSAIAGLDYTEKIGKLTFNPGETSKKLTIPIINNNKNETEESFTFILENPSNKAFSGEKSATITISDTQTAAANTVLAVGVENLLLTGVGNINGTGNSNANILTGNSGKNTLLGLAGKDKLIGNAGNDLLNGGNDDDEVVGNDGNDILNGEVGNDELMGNAGDDLLNGGSGADTMIGGKGNDSFKVENAQDVVAEAFNSGTDTVFSLITGTLGNNLENLILEGTLPINGTGNSLANVITGNLKENNLTGLGGNDQLVGKAGKDILTGGIGSDRFYYYLPSEGIDTITDFKKAEGDKIYISATGFKGNLVSGPLPSDKFVVGSAALDSGDRFIYNKGALFYDVNGSLAGNQIQIASLTGAPVIAASDIIIF</sequence>
<proteinExistence type="predicted"/>
<dbReference type="Pfam" id="PF01839">
    <property type="entry name" value="FG-GAP"/>
    <property type="match status" value="7"/>
</dbReference>
<dbReference type="InterPro" id="IPR000413">
    <property type="entry name" value="Integrin_alpha"/>
</dbReference>
<evidence type="ECO:0000256" key="2">
    <source>
        <dbReference type="ARBA" id="ARBA00022737"/>
    </source>
</evidence>
<keyword evidence="3" id="KW-0378">Hydrolase</keyword>
<dbReference type="PRINTS" id="PR01185">
    <property type="entry name" value="INTEGRINA"/>
</dbReference>
<dbReference type="PROSITE" id="PS00330">
    <property type="entry name" value="HEMOLYSIN_CALCIUM"/>
    <property type="match status" value="2"/>
</dbReference>
<dbReference type="GO" id="GO:0007155">
    <property type="term" value="P:cell adhesion"/>
    <property type="evidence" value="ECO:0007669"/>
    <property type="project" value="InterPro"/>
</dbReference>
<keyword evidence="2" id="KW-0677">Repeat</keyword>
<dbReference type="InterPro" id="IPR013517">
    <property type="entry name" value="FG-GAP"/>
</dbReference>
<gene>
    <name evidence="7" type="ORF">DSM107014_07390</name>
</gene>
<dbReference type="Gene3D" id="2.150.10.10">
    <property type="entry name" value="Serralysin-like metalloprotease, C-terminal"/>
    <property type="match status" value="2"/>
</dbReference>
<dbReference type="SUPFAM" id="SSF51120">
    <property type="entry name" value="beta-Roll"/>
    <property type="match status" value="2"/>
</dbReference>
<dbReference type="SMART" id="SM00191">
    <property type="entry name" value="Int_alpha"/>
    <property type="match status" value="7"/>
</dbReference>
<dbReference type="PROSITE" id="PS51470">
    <property type="entry name" value="FG_GAP"/>
    <property type="match status" value="2"/>
</dbReference>
<evidence type="ECO:0000259" key="6">
    <source>
        <dbReference type="SMART" id="SM00237"/>
    </source>
</evidence>
<accession>A0A941GV20</accession>
<dbReference type="Pfam" id="PF03160">
    <property type="entry name" value="Calx-beta"/>
    <property type="match status" value="1"/>
</dbReference>
<dbReference type="InterPro" id="IPR018511">
    <property type="entry name" value="Hemolysin-typ_Ca-bd_CS"/>
</dbReference>
<keyword evidence="1" id="KW-0732">Signal</keyword>
<dbReference type="Gene3D" id="2.60.40.2030">
    <property type="match status" value="1"/>
</dbReference>
<evidence type="ECO:0000256" key="5">
    <source>
        <dbReference type="ARBA" id="ARBA00023180"/>
    </source>
</evidence>
<keyword evidence="5" id="KW-0325">Glycoprotein</keyword>
<dbReference type="GO" id="GO:0005509">
    <property type="term" value="F:calcium ion binding"/>
    <property type="evidence" value="ECO:0007669"/>
    <property type="project" value="InterPro"/>
</dbReference>
<dbReference type="InterPro" id="IPR003644">
    <property type="entry name" value="Calx_beta"/>
</dbReference>
<evidence type="ECO:0000256" key="3">
    <source>
        <dbReference type="ARBA" id="ARBA00022801"/>
    </source>
</evidence>
<protein>
    <submittedName>
        <fullName evidence="7">FG-GAP repeat protein</fullName>
    </submittedName>
</protein>
<dbReference type="EMBL" id="JADQBC010000041">
    <property type="protein sequence ID" value="MBR8827718.1"/>
    <property type="molecule type" value="Genomic_DNA"/>
</dbReference>
<dbReference type="InterPro" id="IPR001343">
    <property type="entry name" value="Hemolysn_Ca-bd"/>
</dbReference>
<dbReference type="GO" id="GO:0008305">
    <property type="term" value="C:integrin complex"/>
    <property type="evidence" value="ECO:0007669"/>
    <property type="project" value="InterPro"/>
</dbReference>
<dbReference type="Gene3D" id="2.130.10.130">
    <property type="entry name" value="Integrin alpha, N-terminal"/>
    <property type="match status" value="3"/>
</dbReference>
<dbReference type="AlphaFoldDB" id="A0A941GV20"/>
<dbReference type="Proteomes" id="UP000767446">
    <property type="component" value="Unassembled WGS sequence"/>
</dbReference>
<evidence type="ECO:0000256" key="1">
    <source>
        <dbReference type="ARBA" id="ARBA00022729"/>
    </source>
</evidence>
<dbReference type="SMART" id="SM00237">
    <property type="entry name" value="Calx_beta"/>
    <property type="match status" value="1"/>
</dbReference>
<dbReference type="GO" id="GO:0007154">
    <property type="term" value="P:cell communication"/>
    <property type="evidence" value="ECO:0007669"/>
    <property type="project" value="InterPro"/>
</dbReference>
<dbReference type="InterPro" id="IPR013519">
    <property type="entry name" value="Int_alpha_beta-p"/>
</dbReference>
<dbReference type="SUPFAM" id="SSF141072">
    <property type="entry name" value="CalX-like"/>
    <property type="match status" value="1"/>
</dbReference>